<dbReference type="InterPro" id="IPR001164">
    <property type="entry name" value="ArfGAP_dom"/>
</dbReference>
<evidence type="ECO:0000256" key="4">
    <source>
        <dbReference type="ARBA" id="ARBA00022833"/>
    </source>
</evidence>
<name>A0A8J6BB87_9EUKA</name>
<gene>
    <name evidence="8" type="ORF">J8273_1032</name>
</gene>
<dbReference type="AlphaFoldDB" id="A0A8J6BB87"/>
<dbReference type="GO" id="GO:0008270">
    <property type="term" value="F:zinc ion binding"/>
    <property type="evidence" value="ECO:0007669"/>
    <property type="project" value="UniProtKB-KW"/>
</dbReference>
<dbReference type="PRINTS" id="PR00405">
    <property type="entry name" value="REVINTRACTNG"/>
</dbReference>
<proteinExistence type="predicted"/>
<sequence>MAAADKQKKVKALTANGANKFCCDCGAKAPGWASLNLGVFFCINCSAIHRKMGAHISQCRSVTLDEWTTDGYNRMMFMGNERARPIWEGKLPDNFARPTDAGREQFIRDKYERRKYFVAPTDADVAAFLEGKTPKMSARPTVTQTMAAPPQEEDPFPSVSAPVTFSPGQQDKRSSHKNEQDLMALFGNPVTTQPSPVGVSATPAKTKSTPEAREPPASMDSFFTVAETPANFAAPAAPASAAPVNFTAPAAASHGHTSSLSNVEKVEAPVDIKRSAFLSAFNDTF</sequence>
<feature type="region of interest" description="Disordered" evidence="6">
    <location>
        <begin position="145"/>
        <end position="216"/>
    </location>
</feature>
<keyword evidence="2" id="KW-0479">Metal-binding</keyword>
<feature type="compositionally biased region" description="Basic and acidic residues" evidence="6">
    <location>
        <begin position="170"/>
        <end position="180"/>
    </location>
</feature>
<evidence type="ECO:0000313" key="9">
    <source>
        <dbReference type="Proteomes" id="UP000717585"/>
    </source>
</evidence>
<reference evidence="8" key="1">
    <citation type="submission" date="2021-05" db="EMBL/GenBank/DDBJ databases">
        <title>A free-living protist that lacks canonical eukaryotic 1 DNA replication and segregation systems.</title>
        <authorList>
            <person name="Salas-Leiva D.E."/>
            <person name="Tromer E.C."/>
            <person name="Curtis B.A."/>
            <person name="Jerlstrom-Hultqvist J."/>
            <person name="Kolisko M."/>
            <person name="Yi Z."/>
            <person name="Salas-Leiva J.S."/>
            <person name="Gallot-Lavallee L."/>
            <person name="Kops G.J.P.L."/>
            <person name="Archibald J.M."/>
            <person name="Simpson A.G.B."/>
            <person name="Roger A.J."/>
        </authorList>
    </citation>
    <scope>NUCLEOTIDE SEQUENCE</scope>
    <source>
        <strain evidence="8">BICM</strain>
    </source>
</reference>
<evidence type="ECO:0000256" key="6">
    <source>
        <dbReference type="SAM" id="MobiDB-lite"/>
    </source>
</evidence>
<comment type="caution">
    <text evidence="8">The sequence shown here is derived from an EMBL/GenBank/DDBJ whole genome shotgun (WGS) entry which is preliminary data.</text>
</comment>
<dbReference type="InterPro" id="IPR051718">
    <property type="entry name" value="ARF_GTPase-activating"/>
</dbReference>
<dbReference type="Gene3D" id="1.10.220.150">
    <property type="entry name" value="Arf GTPase activating protein"/>
    <property type="match status" value="1"/>
</dbReference>
<dbReference type="Pfam" id="PF01412">
    <property type="entry name" value="ArfGap"/>
    <property type="match status" value="1"/>
</dbReference>
<accession>A0A8J6BB87</accession>
<evidence type="ECO:0000313" key="8">
    <source>
        <dbReference type="EMBL" id="KAG9397124.1"/>
    </source>
</evidence>
<dbReference type="GO" id="GO:0005096">
    <property type="term" value="F:GTPase activator activity"/>
    <property type="evidence" value="ECO:0007669"/>
    <property type="project" value="UniProtKB-KW"/>
</dbReference>
<dbReference type="GO" id="GO:0005737">
    <property type="term" value="C:cytoplasm"/>
    <property type="evidence" value="ECO:0007669"/>
    <property type="project" value="TreeGrafter"/>
</dbReference>
<dbReference type="InterPro" id="IPR038508">
    <property type="entry name" value="ArfGAP_dom_sf"/>
</dbReference>
<evidence type="ECO:0000256" key="5">
    <source>
        <dbReference type="PROSITE-ProRule" id="PRU00288"/>
    </source>
</evidence>
<feature type="domain" description="Arf-GAP" evidence="7">
    <location>
        <begin position="7"/>
        <end position="125"/>
    </location>
</feature>
<dbReference type="PANTHER" id="PTHR45705">
    <property type="entry name" value="FI20236P1"/>
    <property type="match status" value="1"/>
</dbReference>
<keyword evidence="1" id="KW-0343">GTPase activation</keyword>
<keyword evidence="9" id="KW-1185">Reference proteome</keyword>
<dbReference type="PANTHER" id="PTHR45705:SF1">
    <property type="entry name" value="FI20236P1"/>
    <property type="match status" value="1"/>
</dbReference>
<dbReference type="InterPro" id="IPR037278">
    <property type="entry name" value="ARFGAP/RecO"/>
</dbReference>
<keyword evidence="3 5" id="KW-0863">Zinc-finger</keyword>
<evidence type="ECO:0000256" key="3">
    <source>
        <dbReference type="ARBA" id="ARBA00022771"/>
    </source>
</evidence>
<dbReference type="CDD" id="cd08204">
    <property type="entry name" value="ArfGap"/>
    <property type="match status" value="1"/>
</dbReference>
<evidence type="ECO:0000259" key="7">
    <source>
        <dbReference type="PROSITE" id="PS50115"/>
    </source>
</evidence>
<dbReference type="OrthoDB" id="73919at2759"/>
<organism evidence="8 9">
    <name type="scientific">Carpediemonas membranifera</name>
    <dbReference type="NCBI Taxonomy" id="201153"/>
    <lineage>
        <taxon>Eukaryota</taxon>
        <taxon>Metamonada</taxon>
        <taxon>Carpediemonas-like organisms</taxon>
        <taxon>Carpediemonas</taxon>
    </lineage>
</organism>
<dbReference type="Proteomes" id="UP000717585">
    <property type="component" value="Unassembled WGS sequence"/>
</dbReference>
<protein>
    <submittedName>
        <fullName evidence="8">Arf GTPase activating protein</fullName>
    </submittedName>
</protein>
<dbReference type="SUPFAM" id="SSF57863">
    <property type="entry name" value="ArfGap/RecO-like zinc finger"/>
    <property type="match status" value="1"/>
</dbReference>
<evidence type="ECO:0000256" key="2">
    <source>
        <dbReference type="ARBA" id="ARBA00022723"/>
    </source>
</evidence>
<dbReference type="SMART" id="SM00105">
    <property type="entry name" value="ArfGap"/>
    <property type="match status" value="1"/>
</dbReference>
<keyword evidence="4" id="KW-0862">Zinc</keyword>
<dbReference type="EMBL" id="JAHDYR010000003">
    <property type="protein sequence ID" value="KAG9397124.1"/>
    <property type="molecule type" value="Genomic_DNA"/>
</dbReference>
<dbReference type="PROSITE" id="PS50115">
    <property type="entry name" value="ARFGAP"/>
    <property type="match status" value="1"/>
</dbReference>
<dbReference type="FunFam" id="1.10.220.150:FF:000009">
    <property type="entry name" value="stromal membrane-associated protein 1 isoform X1"/>
    <property type="match status" value="1"/>
</dbReference>
<evidence type="ECO:0000256" key="1">
    <source>
        <dbReference type="ARBA" id="ARBA00022468"/>
    </source>
</evidence>